<dbReference type="InterPro" id="IPR056789">
    <property type="entry name" value="LRR_R13L1-DRL21"/>
</dbReference>
<dbReference type="InterPro" id="IPR032675">
    <property type="entry name" value="LRR_dom_sf"/>
</dbReference>
<organism evidence="6 7">
    <name type="scientific">Rubroshorea leprosula</name>
    <dbReference type="NCBI Taxonomy" id="152421"/>
    <lineage>
        <taxon>Eukaryota</taxon>
        <taxon>Viridiplantae</taxon>
        <taxon>Streptophyta</taxon>
        <taxon>Embryophyta</taxon>
        <taxon>Tracheophyta</taxon>
        <taxon>Spermatophyta</taxon>
        <taxon>Magnoliopsida</taxon>
        <taxon>eudicotyledons</taxon>
        <taxon>Gunneridae</taxon>
        <taxon>Pentapetalae</taxon>
        <taxon>rosids</taxon>
        <taxon>malvids</taxon>
        <taxon>Malvales</taxon>
        <taxon>Dipterocarpaceae</taxon>
        <taxon>Rubroshorea</taxon>
    </lineage>
</organism>
<dbReference type="InterPro" id="IPR058922">
    <property type="entry name" value="WHD_DRP"/>
</dbReference>
<keyword evidence="2" id="KW-0677">Repeat</keyword>
<dbReference type="PANTHER" id="PTHR36766:SF70">
    <property type="entry name" value="DISEASE RESISTANCE PROTEIN RGA4"/>
    <property type="match status" value="1"/>
</dbReference>
<name>A0AAV5MK16_9ROSI</name>
<evidence type="ECO:0000256" key="1">
    <source>
        <dbReference type="ARBA" id="ARBA00022614"/>
    </source>
</evidence>
<dbReference type="SUPFAM" id="SSF52058">
    <property type="entry name" value="L domain-like"/>
    <property type="match status" value="2"/>
</dbReference>
<protein>
    <recommendedName>
        <fullName evidence="8">NBS-LRR protein</fullName>
    </recommendedName>
</protein>
<feature type="domain" description="R13L1/DRL21-like LRR repeat region" evidence="5">
    <location>
        <begin position="204"/>
        <end position="302"/>
    </location>
</feature>
<evidence type="ECO:0000256" key="3">
    <source>
        <dbReference type="ARBA" id="ARBA00022821"/>
    </source>
</evidence>
<dbReference type="GO" id="GO:0006952">
    <property type="term" value="P:defense response"/>
    <property type="evidence" value="ECO:0007669"/>
    <property type="project" value="UniProtKB-KW"/>
</dbReference>
<comment type="caution">
    <text evidence="6">The sequence shown here is derived from an EMBL/GenBank/DDBJ whole genome shotgun (WGS) entry which is preliminary data.</text>
</comment>
<dbReference type="Pfam" id="PF25019">
    <property type="entry name" value="LRR_R13L1-DRL21"/>
    <property type="match status" value="1"/>
</dbReference>
<dbReference type="AlphaFoldDB" id="A0AAV5MK16"/>
<evidence type="ECO:0000313" key="7">
    <source>
        <dbReference type="Proteomes" id="UP001054252"/>
    </source>
</evidence>
<feature type="non-terminal residue" evidence="6">
    <location>
        <position position="1"/>
    </location>
</feature>
<sequence>DDVIFKDDLIQLWMAQGFVHKSNESLVEMEDIGEQYFNELLSNALFQDIKWDLYGNIESCKMHDLVHDLALPVSKGETLIWDTSCNFDVQNCSTIRHLSVMSNGKDFPAIPRSVAQGLHSLFLDDVFCSMASNVKSLRSLKLMECTGCEMRELPTSFGKLKHLKYLNVVGAELTSLQTLSHFVVGTEKGNQIEDLGCLGQLGGKLEILNLEHSSGDERAVNNNNDEEVLEGLQPHSTLKSLTINGYKGKMFPSWMGNDINSSDPSFLLYNMVELQLINCDECTCIPSLGLLPSLKVLCIERMENVRRMGHKLQSGGAESIRLFTALKTLTVRHMERLEEWVEVVEDVAAGSQGVIVFPCLEKLLISECPLLTTWSMGGFSSHHKLSELLIKHCSNLTAIPSLDGLSTLEKLHLSFCDGLKSLPIGLGSCISLQWLMIFKCQNLNFIPSVNGLTSLERLGLFLCDGLTCLPIGLDSCISLQQLEIRRCPNLISIPEDIRKLHSLNVLTIMDCKNVRSIPGEWLASLTYLKGLDLGPFWSELEDFPGLTSIHQLHASLEKLALNGWDKLESLPHQLQHLTALKELRLWDFNGLEAWLEWLGHLSTLHRLDI</sequence>
<gene>
    <name evidence="6" type="ORF">SLEP1_g55584</name>
</gene>
<keyword evidence="1" id="KW-0433">Leucine-rich repeat</keyword>
<evidence type="ECO:0000256" key="2">
    <source>
        <dbReference type="ARBA" id="ARBA00022737"/>
    </source>
</evidence>
<evidence type="ECO:0000259" key="5">
    <source>
        <dbReference type="Pfam" id="PF25019"/>
    </source>
</evidence>
<evidence type="ECO:0000259" key="4">
    <source>
        <dbReference type="Pfam" id="PF23559"/>
    </source>
</evidence>
<keyword evidence="3" id="KW-0611">Plant defense</keyword>
<reference evidence="6 7" key="1">
    <citation type="journal article" date="2021" name="Commun. Biol.">
        <title>The genome of Shorea leprosula (Dipterocarpaceae) highlights the ecological relevance of drought in aseasonal tropical rainforests.</title>
        <authorList>
            <person name="Ng K.K.S."/>
            <person name="Kobayashi M.J."/>
            <person name="Fawcett J.A."/>
            <person name="Hatakeyama M."/>
            <person name="Paape T."/>
            <person name="Ng C.H."/>
            <person name="Ang C.C."/>
            <person name="Tnah L.H."/>
            <person name="Lee C.T."/>
            <person name="Nishiyama T."/>
            <person name="Sese J."/>
            <person name="O'Brien M.J."/>
            <person name="Copetti D."/>
            <person name="Mohd Noor M.I."/>
            <person name="Ong R.C."/>
            <person name="Putra M."/>
            <person name="Sireger I.Z."/>
            <person name="Indrioko S."/>
            <person name="Kosugi Y."/>
            <person name="Izuno A."/>
            <person name="Isagi Y."/>
            <person name="Lee S.L."/>
            <person name="Shimizu K.K."/>
        </authorList>
    </citation>
    <scope>NUCLEOTIDE SEQUENCE [LARGE SCALE GENOMIC DNA]</scope>
    <source>
        <strain evidence="6">214</strain>
    </source>
</reference>
<dbReference type="InterPro" id="IPR036388">
    <property type="entry name" value="WH-like_DNA-bd_sf"/>
</dbReference>
<evidence type="ECO:0008006" key="8">
    <source>
        <dbReference type="Google" id="ProtNLM"/>
    </source>
</evidence>
<keyword evidence="7" id="KW-1185">Reference proteome</keyword>
<accession>A0AAV5MK16</accession>
<dbReference type="Gene3D" id="1.10.10.10">
    <property type="entry name" value="Winged helix-like DNA-binding domain superfamily/Winged helix DNA-binding domain"/>
    <property type="match status" value="1"/>
</dbReference>
<dbReference type="Proteomes" id="UP001054252">
    <property type="component" value="Unassembled WGS sequence"/>
</dbReference>
<proteinExistence type="predicted"/>
<evidence type="ECO:0000313" key="6">
    <source>
        <dbReference type="EMBL" id="GKV48792.1"/>
    </source>
</evidence>
<feature type="domain" description="Disease resistance protein winged helix" evidence="4">
    <location>
        <begin position="3"/>
        <end position="70"/>
    </location>
</feature>
<dbReference type="Gene3D" id="3.80.10.10">
    <property type="entry name" value="Ribonuclease Inhibitor"/>
    <property type="match status" value="3"/>
</dbReference>
<dbReference type="Pfam" id="PF23559">
    <property type="entry name" value="WHD_DRP"/>
    <property type="match status" value="1"/>
</dbReference>
<dbReference type="PANTHER" id="PTHR36766">
    <property type="entry name" value="PLANT BROAD-SPECTRUM MILDEW RESISTANCE PROTEIN RPW8"/>
    <property type="match status" value="1"/>
</dbReference>
<dbReference type="EMBL" id="BPVZ01000271">
    <property type="protein sequence ID" value="GKV48792.1"/>
    <property type="molecule type" value="Genomic_DNA"/>
</dbReference>